<accession>A0ABY8UWT1</accession>
<dbReference type="Gene3D" id="2.60.40.1220">
    <property type="match status" value="1"/>
</dbReference>
<gene>
    <name evidence="6" type="ORF">QNI29_18185</name>
</gene>
<dbReference type="Proteomes" id="UP001236652">
    <property type="component" value="Chromosome"/>
</dbReference>
<sequence>MRKAMVWVFSVVLLVTFFGMTEVAQAASQSWQDWGKRMNVQTDKVWTIQLNTPVKPESVNKDQVYVENSSSGERHAVTLQQTEDKKAIRVVPSQDYTVGQTYTLYVKQGLRSEQGNKPMEFSVKKSFNVSRDYQIAKMSGKDSYTYGRSFDTFAEAKADALQDGSEVIFYRNEVVWIPEGLARTKKFTILYADKNLNSSVTYVNSDAELEYIGSEGGNSLKVRLAGEVLYVKPTDVYLLPPQFIDGQSYYTNQNGELVHHLFYNGYYVSYTYGDAPESMAEGEKVYTPDGIVHLNDTDTPMFNQLSLKTKTDYTAEDIDQYIKENAPNSPLVGQGEAFMKAQEKYGVNALYLMAHAIHESAWGLSRIAQDKNNFFGLNASDDNPYVNADKFISVEANILYAAQFVSQNYLGEIGTDYRSNGDYLGNKAEGMNVKYASDPYWGQKIAGHMYRADNWLGNKDRNLLTGEPDPVADAGEKEEPQAGEKDFSDKEEGTTDVETSSESN</sequence>
<evidence type="ECO:0000313" key="7">
    <source>
        <dbReference type="Proteomes" id="UP001236652"/>
    </source>
</evidence>
<dbReference type="SMART" id="SM00047">
    <property type="entry name" value="LYZ2"/>
    <property type="match status" value="1"/>
</dbReference>
<dbReference type="InterPro" id="IPR002901">
    <property type="entry name" value="MGlyc_endo_b_GlcNAc-like_dom"/>
</dbReference>
<keyword evidence="7" id="KW-1185">Reference proteome</keyword>
<evidence type="ECO:0000256" key="1">
    <source>
        <dbReference type="ARBA" id="ARBA00022729"/>
    </source>
</evidence>
<evidence type="ECO:0000256" key="4">
    <source>
        <dbReference type="SAM" id="SignalP"/>
    </source>
</evidence>
<feature type="domain" description="Mannosyl-glycoprotein endo-beta-N-acetylglucosamidase-like" evidence="5">
    <location>
        <begin position="323"/>
        <end position="460"/>
    </location>
</feature>
<feature type="region of interest" description="Disordered" evidence="3">
    <location>
        <begin position="461"/>
        <end position="504"/>
    </location>
</feature>
<protein>
    <submittedName>
        <fullName evidence="6">Glucosaminidase domain-containing protein</fullName>
    </submittedName>
</protein>
<dbReference type="InterPro" id="IPR014755">
    <property type="entry name" value="Cu-Rt/internalin_Ig-like"/>
</dbReference>
<keyword evidence="1 4" id="KW-0732">Signal</keyword>
<dbReference type="EMBL" id="CP126446">
    <property type="protein sequence ID" value="WIF97633.1"/>
    <property type="molecule type" value="Genomic_DNA"/>
</dbReference>
<keyword evidence="2" id="KW-0378">Hydrolase</keyword>
<organism evidence="6 7">
    <name type="scientific">Pontibacillus chungwhensis</name>
    <dbReference type="NCBI Taxonomy" id="265426"/>
    <lineage>
        <taxon>Bacteria</taxon>
        <taxon>Bacillati</taxon>
        <taxon>Bacillota</taxon>
        <taxon>Bacilli</taxon>
        <taxon>Bacillales</taxon>
        <taxon>Bacillaceae</taxon>
        <taxon>Pontibacillus</taxon>
    </lineage>
</organism>
<dbReference type="RefSeq" id="WP_231419718.1">
    <property type="nucleotide sequence ID" value="NZ_CP126446.1"/>
</dbReference>
<dbReference type="Pfam" id="PF13205">
    <property type="entry name" value="Big_5"/>
    <property type="match status" value="1"/>
</dbReference>
<dbReference type="PANTHER" id="PTHR33308">
    <property type="entry name" value="PEPTIDOGLYCAN HYDROLASE FLGJ"/>
    <property type="match status" value="1"/>
</dbReference>
<feature type="chain" id="PRO_5046723190" evidence="4">
    <location>
        <begin position="27"/>
        <end position="504"/>
    </location>
</feature>
<evidence type="ECO:0000259" key="5">
    <source>
        <dbReference type="SMART" id="SM00047"/>
    </source>
</evidence>
<dbReference type="Gene3D" id="1.10.530.10">
    <property type="match status" value="1"/>
</dbReference>
<feature type="compositionally biased region" description="Basic and acidic residues" evidence="3">
    <location>
        <begin position="474"/>
        <end position="493"/>
    </location>
</feature>
<dbReference type="Pfam" id="PF01832">
    <property type="entry name" value="Glucosaminidase"/>
    <property type="match status" value="1"/>
</dbReference>
<dbReference type="InterPro" id="IPR051056">
    <property type="entry name" value="Glycosyl_Hydrolase_73"/>
</dbReference>
<evidence type="ECO:0000256" key="2">
    <source>
        <dbReference type="ARBA" id="ARBA00022801"/>
    </source>
</evidence>
<feature type="signal peptide" evidence="4">
    <location>
        <begin position="1"/>
        <end position="26"/>
    </location>
</feature>
<evidence type="ECO:0000313" key="6">
    <source>
        <dbReference type="EMBL" id="WIF97633.1"/>
    </source>
</evidence>
<name>A0ABY8UWT1_9BACI</name>
<evidence type="ECO:0000256" key="3">
    <source>
        <dbReference type="SAM" id="MobiDB-lite"/>
    </source>
</evidence>
<proteinExistence type="predicted"/>
<reference evidence="6 7" key="1">
    <citation type="submission" date="2023-05" db="EMBL/GenBank/DDBJ databases">
        <title>Comparative genomics reveals the evidence of polycyclic aromatic hydrocarbons degradation in moderately halophilic genus Pontibacillus.</title>
        <authorList>
            <person name="Yang H."/>
            <person name="Qian Z."/>
        </authorList>
    </citation>
    <scope>NUCLEOTIDE SEQUENCE [LARGE SCALE GENOMIC DNA]</scope>
    <source>
        <strain evidence="7">HN14</strain>
    </source>
</reference>
<dbReference type="InterPro" id="IPR032812">
    <property type="entry name" value="SbsA_Ig"/>
</dbReference>
<dbReference type="PANTHER" id="PTHR33308:SF9">
    <property type="entry name" value="PEPTIDOGLYCAN HYDROLASE FLGJ"/>
    <property type="match status" value="1"/>
</dbReference>